<dbReference type="PANTHER" id="PTHR47481">
    <property type="match status" value="1"/>
</dbReference>
<dbReference type="Pfam" id="PF14223">
    <property type="entry name" value="Retrotran_gag_2"/>
    <property type="match status" value="1"/>
</dbReference>
<accession>A0A5C7HKI3</accession>
<comment type="caution">
    <text evidence="1">The sequence shown here is derived from an EMBL/GenBank/DDBJ whole genome shotgun (WGS) entry which is preliminary data.</text>
</comment>
<keyword evidence="2" id="KW-1185">Reference proteome</keyword>
<name>A0A5C7HKI3_9ROSI</name>
<sequence>MADKVLANIPSTTVIAATSITNTNIISLNPATQLPLKLTSSNYPSWRAQFNTLLFGYDLLGYINGSHSSPPITISEDNKKVPNPAYTIWKRQDSLILLAIFALLSNNVIPLISTATTSQEAWDKLSKLYANRSRTRVLQLKDQVSRITKGTQSVSEYLQTIKCIVDELDIIESSISDDNLIVHVLRGLESEFKDIHASIRSRETPVTFEELHDKLVEHEEFSKSQP</sequence>
<dbReference type="PANTHER" id="PTHR47481:SF9">
    <property type="entry name" value="RETROTRANSPOSON GAG DOMAIN-CONTAINING PROTEIN"/>
    <property type="match status" value="1"/>
</dbReference>
<evidence type="ECO:0000313" key="2">
    <source>
        <dbReference type="Proteomes" id="UP000323000"/>
    </source>
</evidence>
<dbReference type="OrthoDB" id="1912561at2759"/>
<protein>
    <submittedName>
        <fullName evidence="1">Uncharacterized protein</fullName>
    </submittedName>
</protein>
<dbReference type="AlphaFoldDB" id="A0A5C7HKI3"/>
<evidence type="ECO:0000313" key="1">
    <source>
        <dbReference type="EMBL" id="TXG57537.1"/>
    </source>
</evidence>
<reference evidence="2" key="1">
    <citation type="journal article" date="2019" name="Gigascience">
        <title>De novo genome assembly of the endangered Acer yangbiense, a plant species with extremely small populations endemic to Yunnan Province, China.</title>
        <authorList>
            <person name="Yang J."/>
            <person name="Wariss H.M."/>
            <person name="Tao L."/>
            <person name="Zhang R."/>
            <person name="Yun Q."/>
            <person name="Hollingsworth P."/>
            <person name="Dao Z."/>
            <person name="Luo G."/>
            <person name="Guo H."/>
            <person name="Ma Y."/>
            <person name="Sun W."/>
        </authorList>
    </citation>
    <scope>NUCLEOTIDE SEQUENCE [LARGE SCALE GENOMIC DNA]</scope>
    <source>
        <strain evidence="2">cv. Malutang</strain>
    </source>
</reference>
<dbReference type="Proteomes" id="UP000323000">
    <property type="component" value="Chromosome 7"/>
</dbReference>
<proteinExistence type="predicted"/>
<organism evidence="1 2">
    <name type="scientific">Acer yangbiense</name>
    <dbReference type="NCBI Taxonomy" id="1000413"/>
    <lineage>
        <taxon>Eukaryota</taxon>
        <taxon>Viridiplantae</taxon>
        <taxon>Streptophyta</taxon>
        <taxon>Embryophyta</taxon>
        <taxon>Tracheophyta</taxon>
        <taxon>Spermatophyta</taxon>
        <taxon>Magnoliopsida</taxon>
        <taxon>eudicotyledons</taxon>
        <taxon>Gunneridae</taxon>
        <taxon>Pentapetalae</taxon>
        <taxon>rosids</taxon>
        <taxon>malvids</taxon>
        <taxon>Sapindales</taxon>
        <taxon>Sapindaceae</taxon>
        <taxon>Hippocastanoideae</taxon>
        <taxon>Acereae</taxon>
        <taxon>Acer</taxon>
    </lineage>
</organism>
<dbReference type="EMBL" id="VAHF01000007">
    <property type="protein sequence ID" value="TXG57537.1"/>
    <property type="molecule type" value="Genomic_DNA"/>
</dbReference>
<gene>
    <name evidence="1" type="ORF">EZV62_015366</name>
</gene>